<accession>A0A7W9VU93</accession>
<keyword evidence="4" id="KW-1185">Reference proteome</keyword>
<dbReference type="SUPFAM" id="SSF55347">
    <property type="entry name" value="Glyceraldehyde-3-phosphate dehydrogenase-like, C-terminal domain"/>
    <property type="match status" value="1"/>
</dbReference>
<evidence type="ECO:0000259" key="2">
    <source>
        <dbReference type="Pfam" id="PF22725"/>
    </source>
</evidence>
<gene>
    <name evidence="3" type="ORF">HNR59_001108</name>
</gene>
<dbReference type="InterPro" id="IPR051450">
    <property type="entry name" value="Gfo/Idh/MocA_Oxidoreductases"/>
</dbReference>
<evidence type="ECO:0000313" key="3">
    <source>
        <dbReference type="EMBL" id="MBB6011763.1"/>
    </source>
</evidence>
<dbReference type="InterPro" id="IPR055170">
    <property type="entry name" value="GFO_IDH_MocA-like_dom"/>
</dbReference>
<proteinExistence type="predicted"/>
<dbReference type="SUPFAM" id="SSF51735">
    <property type="entry name" value="NAD(P)-binding Rossmann-fold domains"/>
    <property type="match status" value="1"/>
</dbReference>
<protein>
    <submittedName>
        <fullName evidence="3">Putative dehydrogenase</fullName>
    </submittedName>
</protein>
<dbReference type="PANTHER" id="PTHR43377:SF1">
    <property type="entry name" value="BILIVERDIN REDUCTASE A"/>
    <property type="match status" value="1"/>
</dbReference>
<reference evidence="3 4" key="1">
    <citation type="submission" date="2020-08" db="EMBL/GenBank/DDBJ databases">
        <title>Genomic Encyclopedia of Type Strains, Phase IV (KMG-IV): sequencing the most valuable type-strain genomes for metagenomic binning, comparative biology and taxonomic classification.</title>
        <authorList>
            <person name="Goeker M."/>
        </authorList>
    </citation>
    <scope>NUCLEOTIDE SEQUENCE [LARGE SCALE GENOMIC DNA]</scope>
    <source>
        <strain evidence="3 4">DSM 11099</strain>
    </source>
</reference>
<dbReference type="EMBL" id="JACHEU010000001">
    <property type="protein sequence ID" value="MBB6011763.1"/>
    <property type="molecule type" value="Genomic_DNA"/>
</dbReference>
<dbReference type="Gene3D" id="3.30.360.10">
    <property type="entry name" value="Dihydrodipicolinate Reductase, domain 2"/>
    <property type="match status" value="1"/>
</dbReference>
<dbReference type="PANTHER" id="PTHR43377">
    <property type="entry name" value="BILIVERDIN REDUCTASE A"/>
    <property type="match status" value="1"/>
</dbReference>
<dbReference type="AlphaFoldDB" id="A0A7W9VU93"/>
<dbReference type="Proteomes" id="UP000533306">
    <property type="component" value="Unassembled WGS sequence"/>
</dbReference>
<comment type="caution">
    <text evidence="3">The sequence shown here is derived from an EMBL/GenBank/DDBJ whole genome shotgun (WGS) entry which is preliminary data.</text>
</comment>
<dbReference type="Pfam" id="PF22725">
    <property type="entry name" value="GFO_IDH_MocA_C3"/>
    <property type="match status" value="1"/>
</dbReference>
<evidence type="ECO:0000259" key="1">
    <source>
        <dbReference type="Pfam" id="PF01408"/>
    </source>
</evidence>
<feature type="domain" description="GFO/IDH/MocA-like oxidoreductase" evidence="2">
    <location>
        <begin position="140"/>
        <end position="258"/>
    </location>
</feature>
<dbReference type="InterPro" id="IPR036291">
    <property type="entry name" value="NAD(P)-bd_dom_sf"/>
</dbReference>
<organism evidence="3 4">
    <name type="scientific">Aquamicrobium lusatiense</name>
    <dbReference type="NCBI Taxonomy" id="89772"/>
    <lineage>
        <taxon>Bacteria</taxon>
        <taxon>Pseudomonadati</taxon>
        <taxon>Pseudomonadota</taxon>
        <taxon>Alphaproteobacteria</taxon>
        <taxon>Hyphomicrobiales</taxon>
        <taxon>Phyllobacteriaceae</taxon>
        <taxon>Aquamicrobium</taxon>
    </lineage>
</organism>
<evidence type="ECO:0000313" key="4">
    <source>
        <dbReference type="Proteomes" id="UP000533306"/>
    </source>
</evidence>
<dbReference type="RefSeq" id="WP_183827101.1">
    <property type="nucleotide sequence ID" value="NZ_JACHEU010000001.1"/>
</dbReference>
<dbReference type="GO" id="GO:0000166">
    <property type="term" value="F:nucleotide binding"/>
    <property type="evidence" value="ECO:0007669"/>
    <property type="project" value="InterPro"/>
</dbReference>
<dbReference type="InterPro" id="IPR000683">
    <property type="entry name" value="Gfo/Idh/MocA-like_OxRdtase_N"/>
</dbReference>
<sequence length="342" mass="36646">MKDNLRTLRFGIVGCGLRGALYGRILQRLHGVEVAALFDVSQPTARRLAEELDVPLASSLDDLTGRDLDAVVIATPDFAHVEPVLAATARKLHIFLEKPVSTSSADARIIRDSVVGSGVLCTVACMNRWHPVFGSLLGRVRAGEFGAVIAQNVRLSNSLAVPLGMLKWAADSSPGWFLMPHSLDIVGAAVGAQPAQVYAAGRRGLLAASGVDTWDSLQATIRFADGSTANAESVWVLPENSPSLVDFRYELIGEKAVARVDDRDQGLEIVSDKLALPRVQVQEIDGRIAGPNLLMIETFVQSVREGVQKGPDVVHSAWITELIEAIHISAAEDRPVDIGGPE</sequence>
<feature type="domain" description="Gfo/Idh/MocA-like oxidoreductase N-terminal" evidence="1">
    <location>
        <begin position="8"/>
        <end position="123"/>
    </location>
</feature>
<name>A0A7W9VU93_9HYPH</name>
<dbReference type="Pfam" id="PF01408">
    <property type="entry name" value="GFO_IDH_MocA"/>
    <property type="match status" value="1"/>
</dbReference>
<dbReference type="Gene3D" id="3.40.50.720">
    <property type="entry name" value="NAD(P)-binding Rossmann-like Domain"/>
    <property type="match status" value="1"/>
</dbReference>